<evidence type="ECO:0000313" key="1">
    <source>
        <dbReference type="EMBL" id="KFM66103.1"/>
    </source>
</evidence>
<organism evidence="1 2">
    <name type="scientific">Stegodyphus mimosarum</name>
    <name type="common">African social velvet spider</name>
    <dbReference type="NCBI Taxonomy" id="407821"/>
    <lineage>
        <taxon>Eukaryota</taxon>
        <taxon>Metazoa</taxon>
        <taxon>Ecdysozoa</taxon>
        <taxon>Arthropoda</taxon>
        <taxon>Chelicerata</taxon>
        <taxon>Arachnida</taxon>
        <taxon>Araneae</taxon>
        <taxon>Araneomorphae</taxon>
        <taxon>Entelegynae</taxon>
        <taxon>Eresoidea</taxon>
        <taxon>Eresidae</taxon>
        <taxon>Stegodyphus</taxon>
    </lineage>
</organism>
<keyword evidence="2" id="KW-1185">Reference proteome</keyword>
<sequence length="65" mass="7529">MLHCAMLYMHHHAALIPSTNFLDYNNSQGNVFYIVEPLGNFFLHHSFSLNLTALFQDSSMQQQNQ</sequence>
<gene>
    <name evidence="1" type="ORF">X975_18930</name>
</gene>
<reference evidence="1 2" key="1">
    <citation type="submission" date="2013-11" db="EMBL/GenBank/DDBJ databases">
        <title>Genome sequencing of Stegodyphus mimosarum.</title>
        <authorList>
            <person name="Bechsgaard J."/>
        </authorList>
    </citation>
    <scope>NUCLEOTIDE SEQUENCE [LARGE SCALE GENOMIC DNA]</scope>
</reference>
<protein>
    <submittedName>
        <fullName evidence="1">Uncharacterized protein</fullName>
    </submittedName>
</protein>
<feature type="non-terminal residue" evidence="1">
    <location>
        <position position="65"/>
    </location>
</feature>
<dbReference type="EMBL" id="KK115818">
    <property type="protein sequence ID" value="KFM66103.1"/>
    <property type="molecule type" value="Genomic_DNA"/>
</dbReference>
<name>A0A087TLW4_STEMI</name>
<dbReference type="AlphaFoldDB" id="A0A087TLW4"/>
<accession>A0A087TLW4</accession>
<proteinExistence type="predicted"/>
<evidence type="ECO:0000313" key="2">
    <source>
        <dbReference type="Proteomes" id="UP000054359"/>
    </source>
</evidence>
<dbReference type="Proteomes" id="UP000054359">
    <property type="component" value="Unassembled WGS sequence"/>
</dbReference>